<dbReference type="Proteomes" id="UP000223749">
    <property type="component" value="Chromosome"/>
</dbReference>
<dbReference type="OrthoDB" id="799987at2"/>
<proteinExistence type="predicted"/>
<organism evidence="1 2">
    <name type="scientific">Pedobacter ginsengisoli</name>
    <dbReference type="NCBI Taxonomy" id="363852"/>
    <lineage>
        <taxon>Bacteria</taxon>
        <taxon>Pseudomonadati</taxon>
        <taxon>Bacteroidota</taxon>
        <taxon>Sphingobacteriia</taxon>
        <taxon>Sphingobacteriales</taxon>
        <taxon>Sphingobacteriaceae</taxon>
        <taxon>Pedobacter</taxon>
    </lineage>
</organism>
<keyword evidence="2" id="KW-1185">Reference proteome</keyword>
<dbReference type="AlphaFoldDB" id="A0A2D1U1Q2"/>
<dbReference type="EMBL" id="CP024091">
    <property type="protein sequence ID" value="ATP55535.1"/>
    <property type="molecule type" value="Genomic_DNA"/>
</dbReference>
<sequence>MELLSNVWQKLVNTWCIVDGKYGLTIPYLIEAERRFANRDEFDISELLKEASESDHIYIISYCSDLEEYIIGLHKTEYPEVHSLKKFGTLAMNDNRLEKLDTLSDLHDILDNMYRKKIDRKLVSKNYYTKLWSDFDEDDKNDIKRALN</sequence>
<name>A0A2D1U1Q2_9SPHI</name>
<accession>A0A2D1U1Q2</accession>
<reference evidence="1 2" key="1">
    <citation type="submission" date="2017-10" db="EMBL/GenBank/DDBJ databases">
        <title>Whole genome of Pedobacter ginsengisoli T01R-27 isolated from tomato rhizosphere.</title>
        <authorList>
            <person name="Weon H.-Y."/>
            <person name="Lee S.A."/>
            <person name="Sang M.K."/>
            <person name="Song J."/>
        </authorList>
    </citation>
    <scope>NUCLEOTIDE SEQUENCE [LARGE SCALE GENOMIC DNA]</scope>
    <source>
        <strain evidence="1 2">T01R-27</strain>
    </source>
</reference>
<dbReference type="KEGG" id="pgs:CPT03_03190"/>
<protein>
    <submittedName>
        <fullName evidence="1">Uncharacterized protein</fullName>
    </submittedName>
</protein>
<evidence type="ECO:0000313" key="2">
    <source>
        <dbReference type="Proteomes" id="UP000223749"/>
    </source>
</evidence>
<gene>
    <name evidence="1" type="ORF">CPT03_03190</name>
</gene>
<evidence type="ECO:0000313" key="1">
    <source>
        <dbReference type="EMBL" id="ATP55535.1"/>
    </source>
</evidence>
<dbReference type="RefSeq" id="WP_099437483.1">
    <property type="nucleotide sequence ID" value="NZ_CP024091.1"/>
</dbReference>